<dbReference type="Proteomes" id="UP001165080">
    <property type="component" value="Unassembled WGS sequence"/>
</dbReference>
<dbReference type="Gene3D" id="3.30.360.10">
    <property type="entry name" value="Dihydrodipicolinate Reductase, domain 2"/>
    <property type="match status" value="1"/>
</dbReference>
<evidence type="ECO:0000256" key="1">
    <source>
        <dbReference type="SAM" id="MobiDB-lite"/>
    </source>
</evidence>
<dbReference type="PANTHER" id="PTHR42840:SF6">
    <property type="entry name" value="BINDING ROSSMANN FOLD OXIDOREDUCTASE, PUTATIVE (AFU_ORTHOLOGUE AFUA_3G11930)-RELATED"/>
    <property type="match status" value="1"/>
</dbReference>
<feature type="compositionally biased region" description="Low complexity" evidence="1">
    <location>
        <begin position="474"/>
        <end position="483"/>
    </location>
</feature>
<feature type="domain" description="Gfo/Idh/MocA-like oxidoreductase N-terminal" evidence="2">
    <location>
        <begin position="70"/>
        <end position="163"/>
    </location>
</feature>
<dbReference type="Gene3D" id="3.40.50.720">
    <property type="entry name" value="NAD(P)-binding Rossmann-like Domain"/>
    <property type="match status" value="1"/>
</dbReference>
<dbReference type="GO" id="GO:0005737">
    <property type="term" value="C:cytoplasm"/>
    <property type="evidence" value="ECO:0007669"/>
    <property type="project" value="TreeGrafter"/>
</dbReference>
<keyword evidence="4" id="KW-1185">Reference proteome</keyword>
<accession>A0A9W6BL41</accession>
<name>A0A9W6BL41_9CHLO</name>
<organism evidence="3 4">
    <name type="scientific">Pleodorina starrii</name>
    <dbReference type="NCBI Taxonomy" id="330485"/>
    <lineage>
        <taxon>Eukaryota</taxon>
        <taxon>Viridiplantae</taxon>
        <taxon>Chlorophyta</taxon>
        <taxon>core chlorophytes</taxon>
        <taxon>Chlorophyceae</taxon>
        <taxon>CS clade</taxon>
        <taxon>Chlamydomonadales</taxon>
        <taxon>Volvocaceae</taxon>
        <taxon>Pleodorina</taxon>
    </lineage>
</organism>
<evidence type="ECO:0000313" key="3">
    <source>
        <dbReference type="EMBL" id="GLC53391.1"/>
    </source>
</evidence>
<protein>
    <recommendedName>
        <fullName evidence="2">Gfo/Idh/MocA-like oxidoreductase N-terminal domain-containing protein</fullName>
    </recommendedName>
</protein>
<gene>
    <name evidence="3" type="primary">PLEST002203</name>
    <name evidence="3" type="ORF">PLESTB_000739600</name>
</gene>
<dbReference type="GO" id="GO:0006740">
    <property type="term" value="P:NADPH regeneration"/>
    <property type="evidence" value="ECO:0007669"/>
    <property type="project" value="TreeGrafter"/>
</dbReference>
<dbReference type="SUPFAM" id="SSF51735">
    <property type="entry name" value="NAD(P)-binding Rossmann-fold domains"/>
    <property type="match status" value="1"/>
</dbReference>
<feature type="region of interest" description="Disordered" evidence="1">
    <location>
        <begin position="454"/>
        <end position="483"/>
    </location>
</feature>
<dbReference type="AlphaFoldDB" id="A0A9W6BL41"/>
<proteinExistence type="predicted"/>
<dbReference type="GO" id="GO:0000166">
    <property type="term" value="F:nucleotide binding"/>
    <property type="evidence" value="ECO:0007669"/>
    <property type="project" value="InterPro"/>
</dbReference>
<dbReference type="GO" id="GO:0016491">
    <property type="term" value="F:oxidoreductase activity"/>
    <property type="evidence" value="ECO:0007669"/>
    <property type="project" value="TreeGrafter"/>
</dbReference>
<dbReference type="SUPFAM" id="SSF55347">
    <property type="entry name" value="Glyceraldehyde-3-phosphate dehydrogenase-like, C-terminal domain"/>
    <property type="match status" value="1"/>
</dbReference>
<dbReference type="Pfam" id="PF01408">
    <property type="entry name" value="GFO_IDH_MocA"/>
    <property type="match status" value="1"/>
</dbReference>
<sequence>MAPLGVCIVGAGEYTVGYVPTAHGAASDKPAGVVALSCFELRRQGLVGRIVLCDMYGSRMREVRATIRRKIADVYDGLDTSLECFPEDHVEQEPTAYLRALDSMAPGDAAIIFVPDHLHAPIAIAAAQRRLHVLVAKPAVQTLDEHARLLEAVAKAGVLACVEFHKRWDPMYSDARNRAAQLGPFSHFAAHMTQPKQQLDTFKAWAGLRSDISYYLNSHHIDLHCWMVGPNSRPERVVAMAATGVAERKLGRPCEDTISLMVQWRNVDGSLGTALYTASWVAAKGDCHTQQGFLYMGQGGELRVDQAHRGYSGATDEGGYASYNPLYMRYTPDANGRFAGQGGYGFVSIARFLDAASRLNHGSVGLEQLRREGELAMLVDSLRVTAILHAGRLSLDSGAPVRILYDGTADPSGSWTSVGAAGKGAGSPPSGWASAIALQVEGCGGAGPGGNADGATAVSGDGNNAAAGGGGAAGADAPAGFAN</sequence>
<dbReference type="InterPro" id="IPR000683">
    <property type="entry name" value="Gfo/Idh/MocA-like_OxRdtase_N"/>
</dbReference>
<reference evidence="3 4" key="1">
    <citation type="journal article" date="2023" name="Commun. Biol.">
        <title>Reorganization of the ancestral sex-determining regions during the evolution of trioecy in Pleodorina starrii.</title>
        <authorList>
            <person name="Takahashi K."/>
            <person name="Suzuki S."/>
            <person name="Kawai-Toyooka H."/>
            <person name="Yamamoto K."/>
            <person name="Hamaji T."/>
            <person name="Ootsuki R."/>
            <person name="Yamaguchi H."/>
            <person name="Kawachi M."/>
            <person name="Higashiyama T."/>
            <person name="Nozaki H."/>
        </authorList>
    </citation>
    <scope>NUCLEOTIDE SEQUENCE [LARGE SCALE GENOMIC DNA]</scope>
    <source>
        <strain evidence="3 4">NIES-4479</strain>
    </source>
</reference>
<dbReference type="EMBL" id="BRXU01000007">
    <property type="protein sequence ID" value="GLC53391.1"/>
    <property type="molecule type" value="Genomic_DNA"/>
</dbReference>
<dbReference type="InterPro" id="IPR036291">
    <property type="entry name" value="NAD(P)-bd_dom_sf"/>
</dbReference>
<dbReference type="OrthoDB" id="2127032at2759"/>
<evidence type="ECO:0000313" key="4">
    <source>
        <dbReference type="Proteomes" id="UP001165080"/>
    </source>
</evidence>
<dbReference type="PANTHER" id="PTHR42840">
    <property type="entry name" value="NAD(P)-BINDING ROSSMANN-FOLD SUPERFAMILY PROTEIN-RELATED"/>
    <property type="match status" value="1"/>
</dbReference>
<evidence type="ECO:0000259" key="2">
    <source>
        <dbReference type="Pfam" id="PF01408"/>
    </source>
</evidence>
<feature type="compositionally biased region" description="Low complexity" evidence="1">
    <location>
        <begin position="454"/>
        <end position="466"/>
    </location>
</feature>
<comment type="caution">
    <text evidence="3">The sequence shown here is derived from an EMBL/GenBank/DDBJ whole genome shotgun (WGS) entry which is preliminary data.</text>
</comment>